<protein>
    <submittedName>
        <fullName evidence="1">DUF742 domain-containing protein</fullName>
    </submittedName>
</protein>
<dbReference type="InterPro" id="IPR036390">
    <property type="entry name" value="WH_DNA-bd_sf"/>
</dbReference>
<dbReference type="PANTHER" id="PTHR36221">
    <property type="entry name" value="DUF742 DOMAIN-CONTAINING PROTEIN"/>
    <property type="match status" value="1"/>
</dbReference>
<evidence type="ECO:0000313" key="2">
    <source>
        <dbReference type="Proteomes" id="UP000323380"/>
    </source>
</evidence>
<reference evidence="1 2" key="1">
    <citation type="submission" date="2019-08" db="EMBL/GenBank/DDBJ databases">
        <title>Actinomadura sp. nov. CYP1-5 isolated from mountain soil.</title>
        <authorList>
            <person name="Songsumanus A."/>
            <person name="Kuncharoen N."/>
            <person name="Kudo T."/>
            <person name="Yuki M."/>
            <person name="Igarashi Y."/>
            <person name="Tanasupawat S."/>
        </authorList>
    </citation>
    <scope>NUCLEOTIDE SEQUENCE [LARGE SCALE GENOMIC DNA]</scope>
    <source>
        <strain evidence="1 2">JCM 14158</strain>
    </source>
</reference>
<comment type="caution">
    <text evidence="1">The sequence shown here is derived from an EMBL/GenBank/DDBJ whole genome shotgun (WGS) entry which is preliminary data.</text>
</comment>
<dbReference type="Pfam" id="PF05331">
    <property type="entry name" value="DUF742"/>
    <property type="match status" value="1"/>
</dbReference>
<organism evidence="1 2">
    <name type="scientific">Actinomadura chibensis</name>
    <dbReference type="NCBI Taxonomy" id="392828"/>
    <lineage>
        <taxon>Bacteria</taxon>
        <taxon>Bacillati</taxon>
        <taxon>Actinomycetota</taxon>
        <taxon>Actinomycetes</taxon>
        <taxon>Streptosporangiales</taxon>
        <taxon>Thermomonosporaceae</taxon>
        <taxon>Actinomadura</taxon>
    </lineage>
</organism>
<keyword evidence="2" id="KW-1185">Reference proteome</keyword>
<gene>
    <name evidence="1" type="ORF">FXF69_31125</name>
</gene>
<sequence>METPRERWVGRDAGPVVRPYAVTRGRTRPQGIVIDLVTLLVATGRTPGEKVWLSREQRVLLELCRRPSTPADLASEIDLPFRVVQILLEDLYQYGLVEETNPQAEQSDRPDPRILMRVLDELRRL</sequence>
<dbReference type="PANTHER" id="PTHR36221:SF1">
    <property type="entry name" value="DUF742 DOMAIN-CONTAINING PROTEIN"/>
    <property type="match status" value="1"/>
</dbReference>
<dbReference type="EMBL" id="VSFG01000008">
    <property type="protein sequence ID" value="TYB42277.1"/>
    <property type="molecule type" value="Genomic_DNA"/>
</dbReference>
<proteinExistence type="predicted"/>
<name>A0A5D0ND10_9ACTN</name>
<dbReference type="STRING" id="1220554.GCA_001552135_01965"/>
<dbReference type="RefSeq" id="WP_067888168.1">
    <property type="nucleotide sequence ID" value="NZ_VSFG01000008.1"/>
</dbReference>
<dbReference type="SUPFAM" id="SSF46785">
    <property type="entry name" value="Winged helix' DNA-binding domain"/>
    <property type="match status" value="1"/>
</dbReference>
<evidence type="ECO:0000313" key="1">
    <source>
        <dbReference type="EMBL" id="TYB42277.1"/>
    </source>
</evidence>
<dbReference type="AlphaFoldDB" id="A0A5D0ND10"/>
<accession>A0A5D0ND10</accession>
<dbReference type="Proteomes" id="UP000323380">
    <property type="component" value="Unassembled WGS sequence"/>
</dbReference>
<dbReference type="InterPro" id="IPR007995">
    <property type="entry name" value="DUF742"/>
</dbReference>